<dbReference type="Gene3D" id="1.20.120.1220">
    <property type="match status" value="1"/>
</dbReference>
<evidence type="ECO:0000256" key="2">
    <source>
        <dbReference type="ARBA" id="ARBA00005801"/>
    </source>
</evidence>
<dbReference type="Proteomes" id="UP000250223">
    <property type="component" value="Unassembled WGS sequence"/>
</dbReference>
<evidence type="ECO:0000256" key="3">
    <source>
        <dbReference type="ARBA" id="ARBA00022475"/>
    </source>
</evidence>
<dbReference type="GO" id="GO:0005886">
    <property type="term" value="C:plasma membrane"/>
    <property type="evidence" value="ECO:0007669"/>
    <property type="project" value="UniProtKB-SubCell"/>
</dbReference>
<organism evidence="10 11">
    <name type="scientific">Clostridium cochlearium</name>
    <dbReference type="NCBI Taxonomy" id="1494"/>
    <lineage>
        <taxon>Bacteria</taxon>
        <taxon>Bacillati</taxon>
        <taxon>Bacillota</taxon>
        <taxon>Clostridia</taxon>
        <taxon>Eubacteriales</taxon>
        <taxon>Clostridiaceae</taxon>
        <taxon>Clostridium</taxon>
    </lineage>
</organism>
<evidence type="ECO:0000256" key="7">
    <source>
        <dbReference type="SAM" id="Phobius"/>
    </source>
</evidence>
<keyword evidence="5 7" id="KW-1133">Transmembrane helix</keyword>
<dbReference type="EMBL" id="UAWC01000012">
    <property type="protein sequence ID" value="SQB34556.1"/>
    <property type="molecule type" value="Genomic_DNA"/>
</dbReference>
<dbReference type="PANTHER" id="PTHR30487">
    <property type="entry name" value="TYPE 4 PREPILIN-LIKE PROTEINS LEADER PEPTIDE-PROCESSING ENZYME"/>
    <property type="match status" value="1"/>
</dbReference>
<feature type="transmembrane region" description="Helical" evidence="7">
    <location>
        <begin position="222"/>
        <end position="245"/>
    </location>
</feature>
<feature type="transmembrane region" description="Helical" evidence="7">
    <location>
        <begin position="190"/>
        <end position="210"/>
    </location>
</feature>
<keyword evidence="10" id="KW-0378">Hydrolase</keyword>
<accession>A0A240AWQ4</accession>
<evidence type="ECO:0000259" key="9">
    <source>
        <dbReference type="Pfam" id="PF06750"/>
    </source>
</evidence>
<keyword evidence="4 7" id="KW-0812">Transmembrane</keyword>
<dbReference type="GeneID" id="70577996"/>
<evidence type="ECO:0000256" key="6">
    <source>
        <dbReference type="ARBA" id="ARBA00023136"/>
    </source>
</evidence>
<name>A0A240AWQ4_CLOCO</name>
<dbReference type="GO" id="GO:0006465">
    <property type="term" value="P:signal peptide processing"/>
    <property type="evidence" value="ECO:0007669"/>
    <property type="project" value="TreeGrafter"/>
</dbReference>
<evidence type="ECO:0000259" key="8">
    <source>
        <dbReference type="Pfam" id="PF01478"/>
    </source>
</evidence>
<feature type="domain" description="Prepilin type IV endopeptidase peptidase" evidence="8">
    <location>
        <begin position="100"/>
        <end position="206"/>
    </location>
</feature>
<comment type="subcellular location">
    <subcellularLocation>
        <location evidence="1">Cell membrane</location>
        <topology evidence="1">Multi-pass membrane protein</topology>
    </subcellularLocation>
</comment>
<evidence type="ECO:0000256" key="4">
    <source>
        <dbReference type="ARBA" id="ARBA00022692"/>
    </source>
</evidence>
<dbReference type="Pfam" id="PF01478">
    <property type="entry name" value="Peptidase_A24"/>
    <property type="match status" value="1"/>
</dbReference>
<dbReference type="AlphaFoldDB" id="A0A240AWQ4"/>
<dbReference type="InterPro" id="IPR050882">
    <property type="entry name" value="Prepilin_peptidase/N-MTase"/>
</dbReference>
<dbReference type="RefSeq" id="WP_095178194.1">
    <property type="nucleotide sequence ID" value="NZ_JAHLNT010000002.1"/>
</dbReference>
<proteinExistence type="inferred from homology"/>
<dbReference type="EC" id="3.4.99.-" evidence="10"/>
<feature type="transmembrane region" description="Helical" evidence="7">
    <location>
        <begin position="149"/>
        <end position="169"/>
    </location>
</feature>
<feature type="transmembrane region" description="Helical" evidence="7">
    <location>
        <begin position="6"/>
        <end position="23"/>
    </location>
</feature>
<evidence type="ECO:0000256" key="5">
    <source>
        <dbReference type="ARBA" id="ARBA00022989"/>
    </source>
</evidence>
<protein>
    <submittedName>
        <fullName evidence="10">Type IV prepilin leader peptidase pilD</fullName>
        <ecNumber evidence="10">3.4.99.-</ecNumber>
    </submittedName>
</protein>
<feature type="domain" description="Prepilin peptidase A24 N-terminal" evidence="9">
    <location>
        <begin position="7"/>
        <end position="89"/>
    </location>
</feature>
<comment type="similarity">
    <text evidence="2">Belongs to the peptidase A24 family.</text>
</comment>
<dbReference type="InterPro" id="IPR000045">
    <property type="entry name" value="Prepilin_IV_endopep_pep"/>
</dbReference>
<sequence>MSIFMFIYGTIIGSFLNVCINRIPKGKSILYPASHCENCKNKIKIKDNIPIVGYIKLGGKCRHCNVKIPIQYLLIEFFTGSMFLLLYFKYELSFEFIKYCIFICFLIIVAIIDFKTKYVYFNTILTIIFLRIGLFFMEGDKINFIFYNYFLAGFMPALIICIIILLTNGMGWGDVEVIFISGVFLGLKHCFLLLFLSFFIGAIISIILMITKVKSRKDAIAFVPYIAISSIICVFYGENIIFNIFRII</sequence>
<gene>
    <name evidence="10" type="primary">pilD</name>
    <name evidence="10" type="ORF">NCTC13028_01469</name>
</gene>
<dbReference type="Pfam" id="PF06750">
    <property type="entry name" value="A24_N_bact"/>
    <property type="match status" value="1"/>
</dbReference>
<evidence type="ECO:0000256" key="1">
    <source>
        <dbReference type="ARBA" id="ARBA00004651"/>
    </source>
</evidence>
<reference evidence="10 11" key="1">
    <citation type="submission" date="2018-06" db="EMBL/GenBank/DDBJ databases">
        <authorList>
            <consortium name="Pathogen Informatics"/>
            <person name="Doyle S."/>
        </authorList>
    </citation>
    <scope>NUCLEOTIDE SEQUENCE [LARGE SCALE GENOMIC DNA]</scope>
    <source>
        <strain evidence="10 11">NCTC13028</strain>
    </source>
</reference>
<keyword evidence="3" id="KW-1003">Cell membrane</keyword>
<evidence type="ECO:0000313" key="10">
    <source>
        <dbReference type="EMBL" id="SQB34556.1"/>
    </source>
</evidence>
<evidence type="ECO:0000313" key="11">
    <source>
        <dbReference type="Proteomes" id="UP000250223"/>
    </source>
</evidence>
<dbReference type="GO" id="GO:0004190">
    <property type="term" value="F:aspartic-type endopeptidase activity"/>
    <property type="evidence" value="ECO:0007669"/>
    <property type="project" value="InterPro"/>
</dbReference>
<dbReference type="InterPro" id="IPR010627">
    <property type="entry name" value="Prepilin_pept_A24_N"/>
</dbReference>
<keyword evidence="6 7" id="KW-0472">Membrane</keyword>
<feature type="transmembrane region" description="Helical" evidence="7">
    <location>
        <begin position="72"/>
        <end position="90"/>
    </location>
</feature>
<feature type="transmembrane region" description="Helical" evidence="7">
    <location>
        <begin position="119"/>
        <end position="137"/>
    </location>
</feature>
<dbReference type="PANTHER" id="PTHR30487:SF0">
    <property type="entry name" value="PREPILIN LEADER PEPTIDASE_N-METHYLTRANSFERASE-RELATED"/>
    <property type="match status" value="1"/>
</dbReference>
<feature type="transmembrane region" description="Helical" evidence="7">
    <location>
        <begin position="96"/>
        <end position="112"/>
    </location>
</feature>